<organism evidence="1 2">
    <name type="scientific">Algoriphagus aquatilis</name>
    <dbReference type="NCBI Taxonomy" id="490186"/>
    <lineage>
        <taxon>Bacteria</taxon>
        <taxon>Pseudomonadati</taxon>
        <taxon>Bacteroidota</taxon>
        <taxon>Cytophagia</taxon>
        <taxon>Cytophagales</taxon>
        <taxon>Cyclobacteriaceae</taxon>
        <taxon>Algoriphagus</taxon>
    </lineage>
</organism>
<keyword evidence="2" id="KW-1185">Reference proteome</keyword>
<comment type="caution">
    <text evidence="1">The sequence shown here is derived from an EMBL/GenBank/DDBJ whole genome shotgun (WGS) entry which is preliminary data.</text>
</comment>
<accession>A0ABW0BSX4</accession>
<name>A0ABW0BSX4_9BACT</name>
<dbReference type="RefSeq" id="WP_377912482.1">
    <property type="nucleotide sequence ID" value="NZ_JBHSKS010000002.1"/>
</dbReference>
<reference evidence="2" key="1">
    <citation type="journal article" date="2019" name="Int. J. Syst. Evol. Microbiol.">
        <title>The Global Catalogue of Microorganisms (GCM) 10K type strain sequencing project: providing services to taxonomists for standard genome sequencing and annotation.</title>
        <authorList>
            <consortium name="The Broad Institute Genomics Platform"/>
            <consortium name="The Broad Institute Genome Sequencing Center for Infectious Disease"/>
            <person name="Wu L."/>
            <person name="Ma J."/>
        </authorList>
    </citation>
    <scope>NUCLEOTIDE SEQUENCE [LARGE SCALE GENOMIC DNA]</scope>
    <source>
        <strain evidence="2">CGMCC 1.7030</strain>
    </source>
</reference>
<evidence type="ECO:0000313" key="2">
    <source>
        <dbReference type="Proteomes" id="UP001596163"/>
    </source>
</evidence>
<sequence length="146" mass="16497">MKTFLKIITLIILSSLIIGCKSYRPIEKVTVKSDPTLSQHENLSRQLSQLSKGEKIEIRLKNGETHLALYQSHTSDLVATQLPSKTKKGPQETISKNFNLSEIDKIKVWTTDYVLTLSIPGAVLIGGIIYWATWDLNLDLDWDQTN</sequence>
<evidence type="ECO:0008006" key="3">
    <source>
        <dbReference type="Google" id="ProtNLM"/>
    </source>
</evidence>
<proteinExistence type="predicted"/>
<dbReference type="PROSITE" id="PS51257">
    <property type="entry name" value="PROKAR_LIPOPROTEIN"/>
    <property type="match status" value="1"/>
</dbReference>
<evidence type="ECO:0000313" key="1">
    <source>
        <dbReference type="EMBL" id="MFC5190929.1"/>
    </source>
</evidence>
<gene>
    <name evidence="1" type="ORF">ACFPIK_04065</name>
</gene>
<dbReference type="EMBL" id="JBHSKS010000002">
    <property type="protein sequence ID" value="MFC5190929.1"/>
    <property type="molecule type" value="Genomic_DNA"/>
</dbReference>
<protein>
    <recommendedName>
        <fullName evidence="3">Lipoprotein</fullName>
    </recommendedName>
</protein>
<dbReference type="Proteomes" id="UP001596163">
    <property type="component" value="Unassembled WGS sequence"/>
</dbReference>